<dbReference type="Proteomes" id="UP000323732">
    <property type="component" value="Unassembled WGS sequence"/>
</dbReference>
<accession>A0A5D4SN23</accession>
<evidence type="ECO:0000256" key="5">
    <source>
        <dbReference type="ARBA" id="ARBA00022825"/>
    </source>
</evidence>
<dbReference type="Pfam" id="PF03572">
    <property type="entry name" value="Peptidase_S41"/>
    <property type="match status" value="1"/>
</dbReference>
<proteinExistence type="inferred from homology"/>
<name>A0A5D4SN23_9BACI</name>
<evidence type="ECO:0000313" key="9">
    <source>
        <dbReference type="EMBL" id="TYS64429.1"/>
    </source>
</evidence>
<dbReference type="SMART" id="SM00245">
    <property type="entry name" value="TSPc"/>
    <property type="match status" value="1"/>
</dbReference>
<feature type="domain" description="PDZ" evidence="8">
    <location>
        <begin position="69"/>
        <end position="132"/>
    </location>
</feature>
<dbReference type="EMBL" id="VTES01000003">
    <property type="protein sequence ID" value="TYS64429.1"/>
    <property type="molecule type" value="Genomic_DNA"/>
</dbReference>
<comment type="caution">
    <text evidence="9">The sequence shown here is derived from an EMBL/GenBank/DDBJ whole genome shotgun (WGS) entry which is preliminary data.</text>
</comment>
<dbReference type="InterPro" id="IPR001478">
    <property type="entry name" value="PDZ"/>
</dbReference>
<evidence type="ECO:0000256" key="7">
    <source>
        <dbReference type="SAM" id="SignalP"/>
    </source>
</evidence>
<dbReference type="InterPro" id="IPR041489">
    <property type="entry name" value="PDZ_6"/>
</dbReference>
<keyword evidence="2 6" id="KW-0645">Protease</keyword>
<dbReference type="SUPFAM" id="SSF50156">
    <property type="entry name" value="PDZ domain-like"/>
    <property type="match status" value="1"/>
</dbReference>
<dbReference type="SMART" id="SM00228">
    <property type="entry name" value="PDZ"/>
    <property type="match status" value="1"/>
</dbReference>
<dbReference type="GO" id="GO:0008236">
    <property type="term" value="F:serine-type peptidase activity"/>
    <property type="evidence" value="ECO:0007669"/>
    <property type="project" value="UniProtKB-KW"/>
</dbReference>
<evidence type="ECO:0000256" key="2">
    <source>
        <dbReference type="ARBA" id="ARBA00022670"/>
    </source>
</evidence>
<dbReference type="InterPro" id="IPR029045">
    <property type="entry name" value="ClpP/crotonase-like_dom_sf"/>
</dbReference>
<protein>
    <submittedName>
        <fullName evidence="9">PDZ domain-containing protein</fullName>
    </submittedName>
</protein>
<evidence type="ECO:0000313" key="10">
    <source>
        <dbReference type="Proteomes" id="UP000323732"/>
    </source>
</evidence>
<sequence length="453" mass="49599">MSLMAFLLVFSAQPASAAEPLDEIRQIISNYYVEDVPDHVLEQPTAKRITDYLDPYSVYMSTEEYERFFNTIERELVGIGVTLEEDKAGIKILSVIDEGPAQKAGLEAGDIITHAGGKSLAGESVQYAISLISGKAGTIVELSITKSQTNEKVTKTLIREVIHLPNTETEILGGDIGFIRLNSFAENSAAQIEAAIKSMPAAKSWIFDLRNNGGGHVSAAQEIAGFFPGVKEAFQLRDKSGIEEVYKAIPQKVHFTKTTHILINPYSASASEMLSASVKEQKGAVLYGQNSFGKGSMQTLFALSDNSFLKLTTAHFYSPKGTPVNKIGVKPDIITAENEELQISHRDQLLAQHPGYLKLPALNNVPVTKTFKVAMNMDMNWTSLKSDDVQLIQLGGQKVAVEVKSNDKRTMTITPKAKLQPKGHYLLLIHPKWTSSTAKRMAKGIYLEIKAGV</sequence>
<dbReference type="GO" id="GO:0004175">
    <property type="term" value="F:endopeptidase activity"/>
    <property type="evidence" value="ECO:0007669"/>
    <property type="project" value="TreeGrafter"/>
</dbReference>
<dbReference type="Gene3D" id="3.30.750.44">
    <property type="match status" value="1"/>
</dbReference>
<dbReference type="SUPFAM" id="SSF52096">
    <property type="entry name" value="ClpP/crotonase"/>
    <property type="match status" value="1"/>
</dbReference>
<dbReference type="GO" id="GO:0030288">
    <property type="term" value="C:outer membrane-bounded periplasmic space"/>
    <property type="evidence" value="ECO:0007669"/>
    <property type="project" value="TreeGrafter"/>
</dbReference>
<dbReference type="PANTHER" id="PTHR32060:SF22">
    <property type="entry name" value="CARBOXYL-TERMINAL-PROCESSING PEPTIDASE 3, CHLOROPLASTIC"/>
    <property type="match status" value="1"/>
</dbReference>
<evidence type="ECO:0000256" key="6">
    <source>
        <dbReference type="RuleBase" id="RU004404"/>
    </source>
</evidence>
<dbReference type="Pfam" id="PF13205">
    <property type="entry name" value="Big_5"/>
    <property type="match status" value="1"/>
</dbReference>
<feature type="chain" id="PRO_5023124328" evidence="7">
    <location>
        <begin position="18"/>
        <end position="453"/>
    </location>
</feature>
<keyword evidence="5 6" id="KW-0720">Serine protease</keyword>
<dbReference type="InterPro" id="IPR005151">
    <property type="entry name" value="Tail-specific_protease"/>
</dbReference>
<evidence type="ECO:0000256" key="3">
    <source>
        <dbReference type="ARBA" id="ARBA00022729"/>
    </source>
</evidence>
<evidence type="ECO:0000259" key="8">
    <source>
        <dbReference type="PROSITE" id="PS50106"/>
    </source>
</evidence>
<dbReference type="AlphaFoldDB" id="A0A5D4SN23"/>
<feature type="signal peptide" evidence="7">
    <location>
        <begin position="1"/>
        <end position="17"/>
    </location>
</feature>
<dbReference type="InterPro" id="IPR032812">
    <property type="entry name" value="SbsA_Ig"/>
</dbReference>
<dbReference type="Gene3D" id="2.30.42.10">
    <property type="match status" value="1"/>
</dbReference>
<dbReference type="InterPro" id="IPR036034">
    <property type="entry name" value="PDZ_sf"/>
</dbReference>
<dbReference type="PROSITE" id="PS50106">
    <property type="entry name" value="PDZ"/>
    <property type="match status" value="1"/>
</dbReference>
<dbReference type="Pfam" id="PF17820">
    <property type="entry name" value="PDZ_6"/>
    <property type="match status" value="1"/>
</dbReference>
<dbReference type="Gene3D" id="3.90.226.10">
    <property type="entry name" value="2-enoyl-CoA Hydratase, Chain A, domain 1"/>
    <property type="match status" value="1"/>
</dbReference>
<evidence type="ECO:0000256" key="1">
    <source>
        <dbReference type="ARBA" id="ARBA00009179"/>
    </source>
</evidence>
<organism evidence="9 10">
    <name type="scientific">Bacillus infantis</name>
    <dbReference type="NCBI Taxonomy" id="324767"/>
    <lineage>
        <taxon>Bacteria</taxon>
        <taxon>Bacillati</taxon>
        <taxon>Bacillota</taxon>
        <taxon>Bacilli</taxon>
        <taxon>Bacillales</taxon>
        <taxon>Bacillaceae</taxon>
        <taxon>Bacillus</taxon>
    </lineage>
</organism>
<dbReference type="CDD" id="cd07560">
    <property type="entry name" value="Peptidase_S41_CPP"/>
    <property type="match status" value="1"/>
</dbReference>
<keyword evidence="4 6" id="KW-0378">Hydrolase</keyword>
<dbReference type="InterPro" id="IPR004447">
    <property type="entry name" value="Peptidase_S41A"/>
</dbReference>
<keyword evidence="3 7" id="KW-0732">Signal</keyword>
<dbReference type="CDD" id="cd06782">
    <property type="entry name" value="cpPDZ_CPP-like"/>
    <property type="match status" value="1"/>
</dbReference>
<dbReference type="GO" id="GO:0007165">
    <property type="term" value="P:signal transduction"/>
    <property type="evidence" value="ECO:0007669"/>
    <property type="project" value="TreeGrafter"/>
</dbReference>
<gene>
    <name evidence="9" type="ORF">FZD47_10775</name>
</gene>
<evidence type="ECO:0000256" key="4">
    <source>
        <dbReference type="ARBA" id="ARBA00022801"/>
    </source>
</evidence>
<reference evidence="9 10" key="1">
    <citation type="submission" date="2019-08" db="EMBL/GenBank/DDBJ databases">
        <title>Bacillus genomes from the desert of Cuatro Cienegas, Coahuila.</title>
        <authorList>
            <person name="Olmedo-Alvarez G."/>
        </authorList>
    </citation>
    <scope>NUCLEOTIDE SEQUENCE [LARGE SCALE GENOMIC DNA]</scope>
    <source>
        <strain evidence="9 10">CH37_1T</strain>
    </source>
</reference>
<comment type="similarity">
    <text evidence="1 6">Belongs to the peptidase S41A family.</text>
</comment>
<dbReference type="GO" id="GO:0006508">
    <property type="term" value="P:proteolysis"/>
    <property type="evidence" value="ECO:0007669"/>
    <property type="project" value="UniProtKB-KW"/>
</dbReference>
<dbReference type="NCBIfam" id="TIGR00225">
    <property type="entry name" value="prc"/>
    <property type="match status" value="1"/>
</dbReference>
<dbReference type="PANTHER" id="PTHR32060">
    <property type="entry name" value="TAIL-SPECIFIC PROTEASE"/>
    <property type="match status" value="1"/>
</dbReference>